<feature type="compositionally biased region" description="Pro residues" evidence="1">
    <location>
        <begin position="45"/>
        <end position="64"/>
    </location>
</feature>
<dbReference type="Proteomes" id="UP000653454">
    <property type="component" value="Unassembled WGS sequence"/>
</dbReference>
<dbReference type="AlphaFoldDB" id="A0A8S4DA31"/>
<reference evidence="2" key="1">
    <citation type="submission" date="2020-11" db="EMBL/GenBank/DDBJ databases">
        <authorList>
            <person name="Whiteford S."/>
        </authorList>
    </citation>
    <scope>NUCLEOTIDE SEQUENCE</scope>
</reference>
<comment type="caution">
    <text evidence="2">The sequence shown here is derived from an EMBL/GenBank/DDBJ whole genome shotgun (WGS) entry which is preliminary data.</text>
</comment>
<gene>
    <name evidence="2" type="ORF">PLXY2_LOCUS1623</name>
</gene>
<dbReference type="EMBL" id="CAJHNJ030000004">
    <property type="protein sequence ID" value="CAG9095519.1"/>
    <property type="molecule type" value="Genomic_DNA"/>
</dbReference>
<sequence length="64" mass="6924">MACSTQYRRTKRRERTEPSPESRARCTAAPGVGTPRYGAQIVGAPSPPPRALTPLAPPPVQLRL</sequence>
<evidence type="ECO:0000313" key="3">
    <source>
        <dbReference type="Proteomes" id="UP000653454"/>
    </source>
</evidence>
<keyword evidence="3" id="KW-1185">Reference proteome</keyword>
<evidence type="ECO:0000313" key="2">
    <source>
        <dbReference type="EMBL" id="CAG9095519.1"/>
    </source>
</evidence>
<evidence type="ECO:0000256" key="1">
    <source>
        <dbReference type="SAM" id="MobiDB-lite"/>
    </source>
</evidence>
<protein>
    <submittedName>
        <fullName evidence="2">(diamondback moth) hypothetical protein</fullName>
    </submittedName>
</protein>
<accession>A0A8S4DA31</accession>
<feature type="compositionally biased region" description="Basic and acidic residues" evidence="1">
    <location>
        <begin position="14"/>
        <end position="24"/>
    </location>
</feature>
<name>A0A8S4DA31_PLUXY</name>
<proteinExistence type="predicted"/>
<organism evidence="2 3">
    <name type="scientific">Plutella xylostella</name>
    <name type="common">Diamondback moth</name>
    <name type="synonym">Plutella maculipennis</name>
    <dbReference type="NCBI Taxonomy" id="51655"/>
    <lineage>
        <taxon>Eukaryota</taxon>
        <taxon>Metazoa</taxon>
        <taxon>Ecdysozoa</taxon>
        <taxon>Arthropoda</taxon>
        <taxon>Hexapoda</taxon>
        <taxon>Insecta</taxon>
        <taxon>Pterygota</taxon>
        <taxon>Neoptera</taxon>
        <taxon>Endopterygota</taxon>
        <taxon>Lepidoptera</taxon>
        <taxon>Glossata</taxon>
        <taxon>Ditrysia</taxon>
        <taxon>Yponomeutoidea</taxon>
        <taxon>Plutellidae</taxon>
        <taxon>Plutella</taxon>
    </lineage>
</organism>
<feature type="region of interest" description="Disordered" evidence="1">
    <location>
        <begin position="1"/>
        <end position="64"/>
    </location>
</feature>